<feature type="transmembrane region" description="Helical" evidence="6">
    <location>
        <begin position="6"/>
        <end position="22"/>
    </location>
</feature>
<evidence type="ECO:0000256" key="3">
    <source>
        <dbReference type="ARBA" id="ARBA00022692"/>
    </source>
</evidence>
<evidence type="ECO:0000256" key="4">
    <source>
        <dbReference type="ARBA" id="ARBA00022989"/>
    </source>
</evidence>
<keyword evidence="5 6" id="KW-0472">Membrane</keyword>
<sequence length="337" mass="35944">MRIAAYVAFVLGLAGAIGLIAWHGFATVSRAMEALGAGVLLLPLIYAPHYFGAAFSWSLNFPAGRCPPFAKVLRAIWVGIAVETLMPLGGLAAEVTKARLLIRAGTPPTDAAALAVVDMTVQIVVLIFWAILGFSALIITGPNESLFWPIVIGAGFLALAIGTLLYAQYAGLFGKLAQFGARMLRSERWQGLADNAHHLDRTIRSIYARPLRVAAACAIRCATRGLMAVEIWVAAWLMDHPISPSDAVMFIGIISTLRAAAFVVPGGLGVQEAAYVILGQLVGLAPDIAIALSLASRARELMTGVPALLFWQVLEGRSLRRLMSRRPRPLASELDPA</sequence>
<dbReference type="Proteomes" id="UP001230156">
    <property type="component" value="Unassembled WGS sequence"/>
</dbReference>
<evidence type="ECO:0000256" key="6">
    <source>
        <dbReference type="SAM" id="Phobius"/>
    </source>
</evidence>
<feature type="transmembrane region" description="Helical" evidence="6">
    <location>
        <begin position="34"/>
        <end position="55"/>
    </location>
</feature>
<dbReference type="PANTHER" id="PTHR39087">
    <property type="entry name" value="UPF0104 MEMBRANE PROTEIN MJ1595"/>
    <property type="match status" value="1"/>
</dbReference>
<evidence type="ECO:0000256" key="1">
    <source>
        <dbReference type="ARBA" id="ARBA00004651"/>
    </source>
</evidence>
<comment type="subcellular location">
    <subcellularLocation>
        <location evidence="1">Cell membrane</location>
        <topology evidence="1">Multi-pass membrane protein</topology>
    </subcellularLocation>
</comment>
<dbReference type="EMBL" id="JAUYVI010000001">
    <property type="protein sequence ID" value="MDQ7246461.1"/>
    <property type="molecule type" value="Genomic_DNA"/>
</dbReference>
<feature type="transmembrane region" description="Helical" evidence="6">
    <location>
        <begin position="75"/>
        <end position="93"/>
    </location>
</feature>
<keyword evidence="4 6" id="KW-1133">Transmembrane helix</keyword>
<gene>
    <name evidence="7" type="ORF">Q8A70_02230</name>
</gene>
<feature type="transmembrane region" description="Helical" evidence="6">
    <location>
        <begin position="114"/>
        <end position="140"/>
    </location>
</feature>
<comment type="caution">
    <text evidence="7">The sequence shown here is derived from an EMBL/GenBank/DDBJ whole genome shotgun (WGS) entry which is preliminary data.</text>
</comment>
<keyword evidence="2" id="KW-1003">Cell membrane</keyword>
<keyword evidence="3 6" id="KW-0812">Transmembrane</keyword>
<accession>A0ABU0YHD6</accession>
<feature type="transmembrane region" description="Helical" evidence="6">
    <location>
        <begin position="247"/>
        <end position="268"/>
    </location>
</feature>
<organism evidence="7 8">
    <name type="scientific">Dongia sedimenti</name>
    <dbReference type="NCBI Taxonomy" id="3064282"/>
    <lineage>
        <taxon>Bacteria</taxon>
        <taxon>Pseudomonadati</taxon>
        <taxon>Pseudomonadota</taxon>
        <taxon>Alphaproteobacteria</taxon>
        <taxon>Rhodospirillales</taxon>
        <taxon>Dongiaceae</taxon>
        <taxon>Dongia</taxon>
    </lineage>
</organism>
<evidence type="ECO:0000256" key="2">
    <source>
        <dbReference type="ARBA" id="ARBA00022475"/>
    </source>
</evidence>
<evidence type="ECO:0000313" key="7">
    <source>
        <dbReference type="EMBL" id="MDQ7246461.1"/>
    </source>
</evidence>
<reference evidence="8" key="1">
    <citation type="submission" date="2023-08" db="EMBL/GenBank/DDBJ databases">
        <title>Rhodospirillaceae gen. nov., a novel taxon isolated from the Yangtze River Yuezi River estuary sludge.</title>
        <authorList>
            <person name="Ruan L."/>
        </authorList>
    </citation>
    <scope>NUCLEOTIDE SEQUENCE [LARGE SCALE GENOMIC DNA]</scope>
    <source>
        <strain evidence="8">R-7</strain>
    </source>
</reference>
<evidence type="ECO:0000256" key="5">
    <source>
        <dbReference type="ARBA" id="ARBA00023136"/>
    </source>
</evidence>
<name>A0ABU0YHD6_9PROT</name>
<dbReference type="InterPro" id="IPR022791">
    <property type="entry name" value="L-PG_synthase/AglD"/>
</dbReference>
<dbReference type="Pfam" id="PF03706">
    <property type="entry name" value="LPG_synthase_TM"/>
    <property type="match status" value="1"/>
</dbReference>
<protein>
    <submittedName>
        <fullName evidence="7">Lysylphosphatidylglycerol synthase domain-containing protein</fullName>
    </submittedName>
</protein>
<dbReference type="PANTHER" id="PTHR39087:SF2">
    <property type="entry name" value="UPF0104 MEMBRANE PROTEIN MJ1595"/>
    <property type="match status" value="1"/>
</dbReference>
<feature type="transmembrane region" description="Helical" evidence="6">
    <location>
        <begin position="146"/>
        <end position="167"/>
    </location>
</feature>
<dbReference type="NCBIfam" id="TIGR03476">
    <property type="entry name" value="HpnL"/>
    <property type="match status" value="1"/>
</dbReference>
<proteinExistence type="predicted"/>
<dbReference type="RefSeq" id="WP_379953853.1">
    <property type="nucleotide sequence ID" value="NZ_JAUYVI010000001.1"/>
</dbReference>
<evidence type="ECO:0000313" key="8">
    <source>
        <dbReference type="Proteomes" id="UP001230156"/>
    </source>
</evidence>
<keyword evidence="8" id="KW-1185">Reference proteome</keyword>